<proteinExistence type="predicted"/>
<dbReference type="AlphaFoldDB" id="A0A654DNS4"/>
<sequence>MTASKNYNSFRSIYNSTTISYRGMKSVFEIIMNLFIGRIEIHATEDWTTVHLLSG</sequence>
<evidence type="ECO:0000313" key="1">
    <source>
        <dbReference type="EMBL" id="VXD07603.1"/>
    </source>
</evidence>
<organism evidence="1 2">
    <name type="scientific">Sphingobacterium multivorum</name>
    <dbReference type="NCBI Taxonomy" id="28454"/>
    <lineage>
        <taxon>Bacteria</taxon>
        <taxon>Pseudomonadati</taxon>
        <taxon>Bacteroidota</taxon>
        <taxon>Sphingobacteriia</taxon>
        <taxon>Sphingobacteriales</taxon>
        <taxon>Sphingobacteriaceae</taxon>
        <taxon>Sphingobacterium</taxon>
    </lineage>
</organism>
<dbReference type="Proteomes" id="UP000432350">
    <property type="component" value="Unassembled WGS sequence"/>
</dbReference>
<dbReference type="EMBL" id="CABWMV010000028">
    <property type="protein sequence ID" value="VXD07603.1"/>
    <property type="molecule type" value="Genomic_DNA"/>
</dbReference>
<gene>
    <name evidence="1" type="ORF">SPHINGO8BC_90046</name>
</gene>
<accession>A0A654DNS4</accession>
<evidence type="ECO:0000313" key="2">
    <source>
        <dbReference type="Proteomes" id="UP000432350"/>
    </source>
</evidence>
<name>A0A654DNS4_SPHMU</name>
<reference evidence="1 2" key="1">
    <citation type="submission" date="2019-10" db="EMBL/GenBank/DDBJ databases">
        <authorList>
            <person name="Karimi E."/>
        </authorList>
    </citation>
    <scope>NUCLEOTIDE SEQUENCE [LARGE SCALE GENOMIC DNA]</scope>
    <source>
        <strain evidence="1 2">Sphingobacterium sp. 8BC</strain>
    </source>
</reference>
<protein>
    <submittedName>
        <fullName evidence="1">Uncharacterized protein</fullName>
    </submittedName>
</protein>